<name>A0A3B3YMH0_9TELE</name>
<organism evidence="1 2">
    <name type="scientific">Poecilia mexicana</name>
    <dbReference type="NCBI Taxonomy" id="48701"/>
    <lineage>
        <taxon>Eukaryota</taxon>
        <taxon>Metazoa</taxon>
        <taxon>Chordata</taxon>
        <taxon>Craniata</taxon>
        <taxon>Vertebrata</taxon>
        <taxon>Euteleostomi</taxon>
        <taxon>Actinopterygii</taxon>
        <taxon>Neopterygii</taxon>
        <taxon>Teleostei</taxon>
        <taxon>Neoteleostei</taxon>
        <taxon>Acanthomorphata</taxon>
        <taxon>Ovalentaria</taxon>
        <taxon>Atherinomorphae</taxon>
        <taxon>Cyprinodontiformes</taxon>
        <taxon>Poeciliidae</taxon>
        <taxon>Poeciliinae</taxon>
        <taxon>Poecilia</taxon>
    </lineage>
</organism>
<accession>A0A3B3YMH0</accession>
<proteinExistence type="predicted"/>
<keyword evidence="2" id="KW-1185">Reference proteome</keyword>
<reference evidence="1" key="1">
    <citation type="submission" date="2025-08" db="UniProtKB">
        <authorList>
            <consortium name="Ensembl"/>
        </authorList>
    </citation>
    <scope>IDENTIFICATION</scope>
</reference>
<sequence length="86" mass="9715">TFSLIKHQSQINVTHFHLRRQKHLLRIRMRGVCLSFSVFCTISPSRRTSLSFSRGAGALRQKQKESAASFIPETGASCQCIYLTST</sequence>
<dbReference type="AlphaFoldDB" id="A0A3B3YMH0"/>
<evidence type="ECO:0000313" key="2">
    <source>
        <dbReference type="Proteomes" id="UP000261480"/>
    </source>
</evidence>
<dbReference type="Ensembl" id="ENSPMET00000018425.1">
    <property type="protein sequence ID" value="ENSPMEP00000028353.1"/>
    <property type="gene ID" value="ENSPMEG00000000589.1"/>
</dbReference>
<reference evidence="1" key="2">
    <citation type="submission" date="2025-09" db="UniProtKB">
        <authorList>
            <consortium name="Ensembl"/>
        </authorList>
    </citation>
    <scope>IDENTIFICATION</scope>
</reference>
<evidence type="ECO:0000313" key="1">
    <source>
        <dbReference type="Ensembl" id="ENSPMEP00000028353.1"/>
    </source>
</evidence>
<protein>
    <submittedName>
        <fullName evidence="1">Uncharacterized protein</fullName>
    </submittedName>
</protein>
<dbReference type="Proteomes" id="UP000261480">
    <property type="component" value="Unplaced"/>
</dbReference>